<reference evidence="1 2" key="1">
    <citation type="submission" date="2019-08" db="EMBL/GenBank/DDBJ databases">
        <title>Ulvibacter marinistellae sp. nov., isolated from a starfish, Patiria pectinifera.</title>
        <authorList>
            <person name="Kawano K."/>
            <person name="Ushijima N."/>
            <person name="Kihara M."/>
            <person name="Itoh H."/>
        </authorList>
    </citation>
    <scope>NUCLEOTIDE SEQUENCE [LARGE SCALE GENOMIC DNA]</scope>
    <source>
        <strain evidence="1 2">KK4</strain>
    </source>
</reference>
<dbReference type="AlphaFoldDB" id="A0A5J4FWJ9"/>
<dbReference type="EMBL" id="BKCF01000003">
    <property type="protein sequence ID" value="GEQ86373.1"/>
    <property type="molecule type" value="Genomic_DNA"/>
</dbReference>
<keyword evidence="2" id="KW-1185">Reference proteome</keyword>
<comment type="caution">
    <text evidence="1">The sequence shown here is derived from an EMBL/GenBank/DDBJ whole genome shotgun (WGS) entry which is preliminary data.</text>
</comment>
<accession>A0A5J4FWJ9</accession>
<name>A0A5J4FWJ9_9FLAO</name>
<proteinExistence type="predicted"/>
<sequence>MKNMLKKIMIVCAVVFTTIAIGQENEIKIEEVRKGNRIMLYALNENFVDLEATITVEGSGFRQSARKPRAIRVPKLTKVHVINLMVNKGETPNYTTNIIVSDSISRRSLRKESTAIRIDPLNPIDLYIAENCVGCDSIVAKLERSPYKYRSTILSEDEEIKRQIAMANTRLDTVVTPLFNVKGGLVSDIETFEELMEKLNGAEKAKENK</sequence>
<dbReference type="Proteomes" id="UP000326994">
    <property type="component" value="Unassembled WGS sequence"/>
</dbReference>
<evidence type="ECO:0000313" key="1">
    <source>
        <dbReference type="EMBL" id="GEQ86373.1"/>
    </source>
</evidence>
<gene>
    <name evidence="1" type="ORF">ULMS_18810</name>
</gene>
<organism evidence="1 2">
    <name type="scientific">Patiriisocius marinistellae</name>
    <dbReference type="NCBI Taxonomy" id="2494560"/>
    <lineage>
        <taxon>Bacteria</taxon>
        <taxon>Pseudomonadati</taxon>
        <taxon>Bacteroidota</taxon>
        <taxon>Flavobacteriia</taxon>
        <taxon>Flavobacteriales</taxon>
        <taxon>Flavobacteriaceae</taxon>
        <taxon>Patiriisocius</taxon>
    </lineage>
</organism>
<evidence type="ECO:0000313" key="2">
    <source>
        <dbReference type="Proteomes" id="UP000326994"/>
    </source>
</evidence>
<protein>
    <submittedName>
        <fullName evidence="1">Uncharacterized protein</fullName>
    </submittedName>
</protein>